<reference evidence="2 3" key="1">
    <citation type="journal article" date="2021" name="Res Sq">
        <title>Streptomyces Pimoensis sp. nov., Isolated From the Taklimakan Desert in Xinjiang, China.</title>
        <authorList>
            <person name="Zhang P."/>
            <person name="Luo X."/>
            <person name="Luo X."/>
            <person name="Liu Z."/>
            <person name="Xia Z."/>
            <person name="Wan C."/>
            <person name="zhang L."/>
        </authorList>
    </citation>
    <scope>NUCLEOTIDE SEQUENCE [LARGE SCALE GENOMIC DNA]</scope>
    <source>
        <strain evidence="2 3">TRM75549</strain>
    </source>
</reference>
<sequence>MDTPIQLERASDAVRGRVQDSFERQGPMAHLGARLPRIGPGRVHIVLPARPEVRRQHGCIRAGADGYATLIPFGEDSEILTVEFRISQCCQEVNCQPRLRPGPPRARTYRSGSARSAPPAGRAPCARAGRGKGRIRSW</sequence>
<dbReference type="InterPro" id="IPR029069">
    <property type="entry name" value="HotDog_dom_sf"/>
</dbReference>
<protein>
    <submittedName>
        <fullName evidence="2">Uncharacterized protein</fullName>
    </submittedName>
</protein>
<organism evidence="2 3">
    <name type="scientific">Streptomyces pimonensis</name>
    <dbReference type="NCBI Taxonomy" id="2860288"/>
    <lineage>
        <taxon>Bacteria</taxon>
        <taxon>Bacillati</taxon>
        <taxon>Actinomycetota</taxon>
        <taxon>Actinomycetes</taxon>
        <taxon>Kitasatosporales</taxon>
        <taxon>Streptomycetaceae</taxon>
        <taxon>Streptomyces</taxon>
    </lineage>
</organism>
<dbReference type="Proteomes" id="UP001567537">
    <property type="component" value="Unassembled WGS sequence"/>
</dbReference>
<gene>
    <name evidence="2" type="ORF">KYY02_25200</name>
</gene>
<dbReference type="SUPFAM" id="SSF54637">
    <property type="entry name" value="Thioesterase/thiol ester dehydrase-isomerase"/>
    <property type="match status" value="1"/>
</dbReference>
<dbReference type="Gene3D" id="3.10.129.10">
    <property type="entry name" value="Hotdog Thioesterase"/>
    <property type="match status" value="1"/>
</dbReference>
<dbReference type="RefSeq" id="WP_371241862.1">
    <property type="nucleotide sequence ID" value="NZ_JAHWZY010000031.1"/>
</dbReference>
<evidence type="ECO:0000256" key="1">
    <source>
        <dbReference type="SAM" id="MobiDB-lite"/>
    </source>
</evidence>
<feature type="compositionally biased region" description="Low complexity" evidence="1">
    <location>
        <begin position="110"/>
        <end position="128"/>
    </location>
</feature>
<feature type="region of interest" description="Disordered" evidence="1">
    <location>
        <begin position="97"/>
        <end position="138"/>
    </location>
</feature>
<keyword evidence="3" id="KW-1185">Reference proteome</keyword>
<evidence type="ECO:0000313" key="3">
    <source>
        <dbReference type="Proteomes" id="UP001567537"/>
    </source>
</evidence>
<accession>A0ABV4J4J3</accession>
<feature type="compositionally biased region" description="Basic residues" evidence="1">
    <location>
        <begin position="129"/>
        <end position="138"/>
    </location>
</feature>
<evidence type="ECO:0000313" key="2">
    <source>
        <dbReference type="EMBL" id="MEZ3181850.1"/>
    </source>
</evidence>
<comment type="caution">
    <text evidence="2">The sequence shown here is derived from an EMBL/GenBank/DDBJ whole genome shotgun (WGS) entry which is preliminary data.</text>
</comment>
<name>A0ABV4J4J3_9ACTN</name>
<proteinExistence type="predicted"/>
<dbReference type="EMBL" id="JAHWZY010000031">
    <property type="protein sequence ID" value="MEZ3181850.1"/>
    <property type="molecule type" value="Genomic_DNA"/>
</dbReference>